<dbReference type="EMBL" id="CP035299">
    <property type="protein sequence ID" value="QAU52820.1"/>
    <property type="molecule type" value="Genomic_DNA"/>
</dbReference>
<evidence type="ECO:0008006" key="3">
    <source>
        <dbReference type="Google" id="ProtNLM"/>
    </source>
</evidence>
<dbReference type="Gene3D" id="3.40.710.10">
    <property type="entry name" value="DD-peptidase/beta-lactamase superfamily"/>
    <property type="match status" value="1"/>
</dbReference>
<keyword evidence="2" id="KW-1185">Reference proteome</keyword>
<accession>A0A410WA42</accession>
<dbReference type="OrthoDB" id="4535618at2"/>
<evidence type="ECO:0000313" key="1">
    <source>
        <dbReference type="EMBL" id="QAU52820.1"/>
    </source>
</evidence>
<dbReference type="InterPro" id="IPR012338">
    <property type="entry name" value="Beta-lactam/transpept-like"/>
</dbReference>
<proteinExistence type="predicted"/>
<dbReference type="Proteomes" id="UP000288929">
    <property type="component" value="Chromosome"/>
</dbReference>
<evidence type="ECO:0000313" key="2">
    <source>
        <dbReference type="Proteomes" id="UP000288929"/>
    </source>
</evidence>
<dbReference type="KEGG" id="cpeg:CPELA_07805"/>
<reference evidence="1 2" key="1">
    <citation type="submission" date="2019-01" db="EMBL/GenBank/DDBJ databases">
        <authorList>
            <person name="Ruckert C."/>
            <person name="Busche T."/>
            <person name="Kalinowski J."/>
        </authorList>
    </citation>
    <scope>NUCLEOTIDE SEQUENCE [LARGE SCALE GENOMIC DNA]</scope>
    <source>
        <strain evidence="1 2">136/3</strain>
    </source>
</reference>
<name>A0A410WA42_9CORY</name>
<organism evidence="1 2">
    <name type="scientific">Corynebacterium pelargi</name>
    <dbReference type="NCBI Taxonomy" id="1471400"/>
    <lineage>
        <taxon>Bacteria</taxon>
        <taxon>Bacillati</taxon>
        <taxon>Actinomycetota</taxon>
        <taxon>Actinomycetes</taxon>
        <taxon>Mycobacteriales</taxon>
        <taxon>Corynebacteriaceae</taxon>
        <taxon>Corynebacterium</taxon>
    </lineage>
</organism>
<gene>
    <name evidence="1" type="ORF">CPELA_07805</name>
</gene>
<dbReference type="SUPFAM" id="SSF56601">
    <property type="entry name" value="beta-lactamase/transpeptidase-like"/>
    <property type="match status" value="1"/>
</dbReference>
<protein>
    <recommendedName>
        <fullName evidence="3">Beta-lactamase enzyme family protein</fullName>
    </recommendedName>
</protein>
<dbReference type="AlphaFoldDB" id="A0A410WA42"/>
<sequence length="272" mass="29733">MSAMSKFEGLRWWQAAPLLVAGAAVVAMPFAAMRTGEAPESHSGEFHPIMANKAPAFDDAPTITQRYDPQTSQLTYLNLRSGEHKGTANERFSRPSLSLSKLYIAQYVFEHGDDEQQELAKQMVETSDDAIADELFDAFPDSIDAIAEQYDLESTAQNGQRWGYSVTSTYDVVYFLLQLLREDPESPVIQAMAEYAPKAADGTEQNFGTATLPGATANKFGWASDGSLHSSVSIGKDYIVAAAVFGSEEDLSEFVQRHLDQNAPSTSARPTN</sequence>